<reference evidence="1" key="1">
    <citation type="submission" date="2022-08" db="EMBL/GenBank/DDBJ databases">
        <authorList>
            <person name="Gutierrez-Valencia J."/>
        </authorList>
    </citation>
    <scope>NUCLEOTIDE SEQUENCE</scope>
</reference>
<gene>
    <name evidence="1" type="ORF">LITE_LOCUS12685</name>
</gene>
<dbReference type="EMBL" id="CAMGYJ010000004">
    <property type="protein sequence ID" value="CAI0404926.1"/>
    <property type="molecule type" value="Genomic_DNA"/>
</dbReference>
<name>A0AAV0J570_9ROSI</name>
<comment type="caution">
    <text evidence="1">The sequence shown here is derived from an EMBL/GenBank/DDBJ whole genome shotgun (WGS) entry which is preliminary data.</text>
</comment>
<accession>A0AAV0J570</accession>
<proteinExistence type="predicted"/>
<dbReference type="AlphaFoldDB" id="A0AAV0J570"/>
<keyword evidence="2" id="KW-1185">Reference proteome</keyword>
<evidence type="ECO:0000313" key="2">
    <source>
        <dbReference type="Proteomes" id="UP001154282"/>
    </source>
</evidence>
<evidence type="ECO:0000313" key="1">
    <source>
        <dbReference type="EMBL" id="CAI0404926.1"/>
    </source>
</evidence>
<dbReference type="Proteomes" id="UP001154282">
    <property type="component" value="Unassembled WGS sequence"/>
</dbReference>
<sequence>MSPLHSLMRMTAIPNKGSRWQLAELLLLKSYAVGTNDVGCRIRIATVGICYCRSWCCWLAELLLPGFSVVGVAATTQPNCCSPPNCTYLLPLKVASWILQLITCFGILHSNNKWIF</sequence>
<organism evidence="1 2">
    <name type="scientific">Linum tenue</name>
    <dbReference type="NCBI Taxonomy" id="586396"/>
    <lineage>
        <taxon>Eukaryota</taxon>
        <taxon>Viridiplantae</taxon>
        <taxon>Streptophyta</taxon>
        <taxon>Embryophyta</taxon>
        <taxon>Tracheophyta</taxon>
        <taxon>Spermatophyta</taxon>
        <taxon>Magnoliopsida</taxon>
        <taxon>eudicotyledons</taxon>
        <taxon>Gunneridae</taxon>
        <taxon>Pentapetalae</taxon>
        <taxon>rosids</taxon>
        <taxon>fabids</taxon>
        <taxon>Malpighiales</taxon>
        <taxon>Linaceae</taxon>
        <taxon>Linum</taxon>
    </lineage>
</organism>
<protein>
    <submittedName>
        <fullName evidence="1">Uncharacterized protein</fullName>
    </submittedName>
</protein>